<dbReference type="InterPro" id="IPR020846">
    <property type="entry name" value="MFS_dom"/>
</dbReference>
<dbReference type="GO" id="GO:0015174">
    <property type="term" value="F:basic amino acid transmembrane transporter activity"/>
    <property type="evidence" value="ECO:0007669"/>
    <property type="project" value="TreeGrafter"/>
</dbReference>
<organism evidence="9">
    <name type="scientific">Grosmannia clavigera (strain kw1407 / UAMH 11150)</name>
    <name type="common">Blue stain fungus</name>
    <name type="synonym">Graphiocladiella clavigera</name>
    <dbReference type="NCBI Taxonomy" id="655863"/>
    <lineage>
        <taxon>Eukaryota</taxon>
        <taxon>Fungi</taxon>
        <taxon>Dikarya</taxon>
        <taxon>Ascomycota</taxon>
        <taxon>Pezizomycotina</taxon>
        <taxon>Sordariomycetes</taxon>
        <taxon>Sordariomycetidae</taxon>
        <taxon>Ophiostomatales</taxon>
        <taxon>Ophiostomataceae</taxon>
        <taxon>Leptographium</taxon>
    </lineage>
</organism>
<keyword evidence="2 6" id="KW-0812">Transmembrane</keyword>
<dbReference type="PROSITE" id="PS50850">
    <property type="entry name" value="MFS"/>
    <property type="match status" value="1"/>
</dbReference>
<evidence type="ECO:0000256" key="2">
    <source>
        <dbReference type="ARBA" id="ARBA00022692"/>
    </source>
</evidence>
<dbReference type="Gene3D" id="1.20.1250.20">
    <property type="entry name" value="MFS general substrate transporter like domains"/>
    <property type="match status" value="2"/>
</dbReference>
<feature type="transmembrane region" description="Helical" evidence="6">
    <location>
        <begin position="288"/>
        <end position="307"/>
    </location>
</feature>
<evidence type="ECO:0000256" key="5">
    <source>
        <dbReference type="SAM" id="MobiDB-lite"/>
    </source>
</evidence>
<evidence type="ECO:0000256" key="6">
    <source>
        <dbReference type="SAM" id="Phobius"/>
    </source>
</evidence>
<dbReference type="Proteomes" id="UP000007796">
    <property type="component" value="Unassembled WGS sequence"/>
</dbReference>
<dbReference type="HOGENOM" id="CLU_000960_22_3_1"/>
<feature type="transmembrane region" description="Helical" evidence="6">
    <location>
        <begin position="393"/>
        <end position="413"/>
    </location>
</feature>
<evidence type="ECO:0000259" key="7">
    <source>
        <dbReference type="PROSITE" id="PS50850"/>
    </source>
</evidence>
<feature type="transmembrane region" description="Helical" evidence="6">
    <location>
        <begin position="189"/>
        <end position="216"/>
    </location>
</feature>
<proteinExistence type="predicted"/>
<keyword evidence="4 6" id="KW-0472">Membrane</keyword>
<dbReference type="AlphaFoldDB" id="F0XGT3"/>
<dbReference type="RefSeq" id="XP_014172695.1">
    <property type="nucleotide sequence ID" value="XM_014317220.1"/>
</dbReference>
<feature type="transmembrane region" description="Helical" evidence="6">
    <location>
        <begin position="64"/>
        <end position="81"/>
    </location>
</feature>
<accession>F0XGT3</accession>
<dbReference type="InterPro" id="IPR036259">
    <property type="entry name" value="MFS_trans_sf"/>
</dbReference>
<sequence>MVTAPEFGSAEARNVRETDALLPAVGRSSLANGDHGNNDNCDDSGDCDTISDNATVTHIGPSRAAAIAVNMGVLLFLQASNTSGMTMAQSAIADDLDAYEHAMWFSSAYLISVASFAPLVGRLATIFPAGHLLLGAGICFAAGALITAYANSLSVFLLGRVIIGIGGAGVMTLSLILVLQLADRRRRGLFVGMVNAAFTVGLSAGAIVYGALLPIMSWRTLFLVQAPMALIAGVLVFFSLPHLSQHQPDGKGRSVWYRLARIDYAGAFFLTLTIVLLLYSLSGTWRPLAMLASVTSLVCFVAIEYWLVPNVSGGDPIIPLELLRSRGVLFSCLAQLGVMASRWSVLYYAPIFVLTVQGQSAAVAGAALIPTNVGFGTGGLLVGWLHIRRAGDFWLPSVVSIFLFCCSLAAVGLLSRASDSFSAGWYMLSLFTNGFCTGAFLNYTLAHLLHLTRPSTHFVATSLLATFRGFSGSFGTSIGGGFFMQQLGVQLATGFTELDGGNLTDAHTAMISRLIGSPALVHGSDGNGRPVLTNAERQVAIAGYAASLGTLYHAAAIVGLLMLVVQACTGWAEPKSRASTEGGGLQQGAKDDEEEDEEEILEAIAEHNGAMEA</sequence>
<dbReference type="Pfam" id="PF07690">
    <property type="entry name" value="MFS_1"/>
    <property type="match status" value="1"/>
</dbReference>
<name>F0XGT3_GROCL</name>
<dbReference type="InterPro" id="IPR011701">
    <property type="entry name" value="MFS"/>
</dbReference>
<feature type="transmembrane region" description="Helical" evidence="6">
    <location>
        <begin position="551"/>
        <end position="572"/>
    </location>
</feature>
<evidence type="ECO:0000256" key="4">
    <source>
        <dbReference type="ARBA" id="ARBA00023136"/>
    </source>
</evidence>
<dbReference type="InParanoid" id="F0XGT3"/>
<dbReference type="SUPFAM" id="SSF103473">
    <property type="entry name" value="MFS general substrate transporter"/>
    <property type="match status" value="1"/>
</dbReference>
<feature type="transmembrane region" description="Helical" evidence="6">
    <location>
        <begin position="101"/>
        <end position="120"/>
    </location>
</feature>
<dbReference type="eggNOG" id="KOG0254">
    <property type="taxonomic scope" value="Eukaryota"/>
</dbReference>
<dbReference type="OrthoDB" id="4160219at2759"/>
<reference evidence="8 9" key="1">
    <citation type="journal article" date="2011" name="Proc. Natl. Acad. Sci. U.S.A.">
        <title>Genome and transcriptome analyses of the mountain pine beetle-fungal symbiont Grosmannia clavigera, a lodgepole pine pathogen.</title>
        <authorList>
            <person name="DiGuistini S."/>
            <person name="Wang Y."/>
            <person name="Liao N.Y."/>
            <person name="Taylor G."/>
            <person name="Tanguay P."/>
            <person name="Feau N."/>
            <person name="Henrissat B."/>
            <person name="Chan S.K."/>
            <person name="Hesse-Orce U."/>
            <person name="Alamouti S.M."/>
            <person name="Tsui C.K.M."/>
            <person name="Docking R.T."/>
            <person name="Levasseur A."/>
            <person name="Haridas S."/>
            <person name="Robertson G."/>
            <person name="Birol I."/>
            <person name="Holt R.A."/>
            <person name="Marra M.A."/>
            <person name="Hamelin R.C."/>
            <person name="Hirst M."/>
            <person name="Jones S.J.M."/>
            <person name="Bohlmann J."/>
            <person name="Breuil C."/>
        </authorList>
    </citation>
    <scope>NUCLEOTIDE SEQUENCE [LARGE SCALE GENOMIC DNA]</scope>
    <source>
        <strain evidence="9">kw1407 / UAMH 11150</strain>
    </source>
</reference>
<dbReference type="PANTHER" id="PTHR23501:SF6">
    <property type="entry name" value="MULTIDRUG TRANSPORTER, PUTATIVE (AFU_ORTHOLOGUE AFUA_3G14560)-RELATED"/>
    <property type="match status" value="1"/>
</dbReference>
<evidence type="ECO:0000256" key="1">
    <source>
        <dbReference type="ARBA" id="ARBA00004141"/>
    </source>
</evidence>
<dbReference type="EMBL" id="GL629769">
    <property type="protein sequence ID" value="EFX03213.1"/>
    <property type="molecule type" value="Genomic_DNA"/>
</dbReference>
<dbReference type="GeneID" id="25976210"/>
<protein>
    <submittedName>
        <fullName evidence="8">Major facilitator superfamily transporter multidrug resistance</fullName>
    </submittedName>
</protein>
<evidence type="ECO:0000313" key="9">
    <source>
        <dbReference type="Proteomes" id="UP000007796"/>
    </source>
</evidence>
<feature type="transmembrane region" description="Helical" evidence="6">
    <location>
        <begin position="222"/>
        <end position="243"/>
    </location>
</feature>
<feature type="transmembrane region" description="Helical" evidence="6">
    <location>
        <begin position="264"/>
        <end position="282"/>
    </location>
</feature>
<evidence type="ECO:0000313" key="8">
    <source>
        <dbReference type="EMBL" id="EFX03213.1"/>
    </source>
</evidence>
<feature type="domain" description="Major facilitator superfamily (MFS) profile" evidence="7">
    <location>
        <begin position="67"/>
        <end position="577"/>
    </location>
</feature>
<feature type="transmembrane region" description="Helical" evidence="6">
    <location>
        <begin position="157"/>
        <end position="182"/>
    </location>
</feature>
<feature type="region of interest" description="Disordered" evidence="5">
    <location>
        <begin position="574"/>
        <end position="598"/>
    </location>
</feature>
<feature type="transmembrane region" description="Helical" evidence="6">
    <location>
        <begin position="425"/>
        <end position="446"/>
    </location>
</feature>
<feature type="transmembrane region" description="Helical" evidence="6">
    <location>
        <begin position="328"/>
        <end position="349"/>
    </location>
</feature>
<evidence type="ECO:0000256" key="3">
    <source>
        <dbReference type="ARBA" id="ARBA00022989"/>
    </source>
</evidence>
<feature type="transmembrane region" description="Helical" evidence="6">
    <location>
        <begin position="361"/>
        <end position="386"/>
    </location>
</feature>
<gene>
    <name evidence="8" type="ORF">CMQ_3142</name>
</gene>
<dbReference type="PANTHER" id="PTHR23501">
    <property type="entry name" value="MAJOR FACILITATOR SUPERFAMILY"/>
    <property type="match status" value="1"/>
</dbReference>
<keyword evidence="9" id="KW-1185">Reference proteome</keyword>
<dbReference type="GO" id="GO:0000329">
    <property type="term" value="C:fungal-type vacuole membrane"/>
    <property type="evidence" value="ECO:0007669"/>
    <property type="project" value="TreeGrafter"/>
</dbReference>
<feature type="transmembrane region" description="Helical" evidence="6">
    <location>
        <begin position="132"/>
        <end position="151"/>
    </location>
</feature>
<comment type="subcellular location">
    <subcellularLocation>
        <location evidence="1">Membrane</location>
        <topology evidence="1">Multi-pass membrane protein</topology>
    </subcellularLocation>
</comment>
<keyword evidence="3 6" id="KW-1133">Transmembrane helix</keyword>